<accession>A0A3B0SUN8</accession>
<evidence type="ECO:0000313" key="1">
    <source>
        <dbReference type="EMBL" id="VAW07733.1"/>
    </source>
</evidence>
<dbReference type="GO" id="GO:0050660">
    <property type="term" value="F:flavin adenine dinucleotide binding"/>
    <property type="evidence" value="ECO:0007669"/>
    <property type="project" value="InterPro"/>
</dbReference>
<dbReference type="GO" id="GO:0004799">
    <property type="term" value="F:thymidylate synthase activity"/>
    <property type="evidence" value="ECO:0007669"/>
    <property type="project" value="TreeGrafter"/>
</dbReference>
<dbReference type="EC" id="2.1.1.148" evidence="1"/>
<keyword evidence="1" id="KW-0808">Transferase</keyword>
<dbReference type="Pfam" id="PF02511">
    <property type="entry name" value="Thy1"/>
    <property type="match status" value="2"/>
</dbReference>
<keyword evidence="1" id="KW-0489">Methyltransferase</keyword>
<name>A0A3B0SUN8_9ZZZZ</name>
<gene>
    <name evidence="1" type="ORF">MNBD_ACTINO02-1089</name>
</gene>
<proteinExistence type="predicted"/>
<sequence>MGRHAMLEFSEETFTDTEAAVLGQFFTNLDSPVFGLINLPEVVKGALFARYSRSPKSVRRLFLDEFYTQPELGVELVANHLGGEAARDKAEGLYQRVFSEYGDDSVAQLGGAHLACEQASNVLTKILERGRLASYLEQSTRYIFYDERLGERYRYMTPPEFSEGGLDKTYVDTMEWLFRTYTDVVARLVGYYEERFPKSPEDSNFVWKSTIRAKACDDARGLLPASALSNVGIFASGQAYEALLMRMRAHPLAEARTYSDLMLGELRKMIPAFMKRVDVPDRGNAWSAYFAAIARDLDDRAELLPTPEARPEVTLVDFDPDAETKIAAAVLYRYASLPDDQILDHVRGLGADERAALFAAGVGTRANRRHKPGRGFERADYRFDILCDYGIFRDLQRHRLLSLDWQRLTPHHGFVTPDSIADVGATAVWIEAMEKTATLYEQVLVAHGKDAAQYVVPFAYKIRFFLQMNAREAFHLLELRTAQGGHPDYRRVCQTMHTLIREQAGHALVADAMEYVDYNDYALARLEGERRADARRSSAGLTPHSD</sequence>
<dbReference type="GO" id="GO:0006231">
    <property type="term" value="P:dTMP biosynthetic process"/>
    <property type="evidence" value="ECO:0007669"/>
    <property type="project" value="InterPro"/>
</dbReference>
<protein>
    <submittedName>
        <fullName evidence="1">Thymidylate synthase ThyX</fullName>
        <ecNumber evidence="1">2.1.1.148</ecNumber>
    </submittedName>
</protein>
<organism evidence="1">
    <name type="scientific">hydrothermal vent metagenome</name>
    <dbReference type="NCBI Taxonomy" id="652676"/>
    <lineage>
        <taxon>unclassified sequences</taxon>
        <taxon>metagenomes</taxon>
        <taxon>ecological metagenomes</taxon>
    </lineage>
</organism>
<dbReference type="InterPro" id="IPR036098">
    <property type="entry name" value="Thymidylate_synthase_ThyX_sf"/>
</dbReference>
<dbReference type="AlphaFoldDB" id="A0A3B0SUN8"/>
<reference evidence="1" key="1">
    <citation type="submission" date="2018-06" db="EMBL/GenBank/DDBJ databases">
        <authorList>
            <person name="Zhirakovskaya E."/>
        </authorList>
    </citation>
    <scope>NUCLEOTIDE SEQUENCE</scope>
</reference>
<dbReference type="PROSITE" id="PS51331">
    <property type="entry name" value="THYX"/>
    <property type="match status" value="2"/>
</dbReference>
<dbReference type="CDD" id="cd20175">
    <property type="entry name" value="ThyX"/>
    <property type="match status" value="1"/>
</dbReference>
<dbReference type="GO" id="GO:0070402">
    <property type="term" value="F:NADPH binding"/>
    <property type="evidence" value="ECO:0007669"/>
    <property type="project" value="TreeGrafter"/>
</dbReference>
<dbReference type="PANTHER" id="PTHR34934">
    <property type="entry name" value="FLAVIN-DEPENDENT THYMIDYLATE SYNTHASE"/>
    <property type="match status" value="1"/>
</dbReference>
<dbReference type="InterPro" id="IPR003669">
    <property type="entry name" value="Thymidylate_synthase_ThyX"/>
</dbReference>
<dbReference type="GO" id="GO:0050797">
    <property type="term" value="F:thymidylate synthase (FAD) activity"/>
    <property type="evidence" value="ECO:0007669"/>
    <property type="project" value="UniProtKB-EC"/>
</dbReference>
<dbReference type="Gene3D" id="3.30.1360.170">
    <property type="match status" value="2"/>
</dbReference>
<dbReference type="PANTHER" id="PTHR34934:SF1">
    <property type="entry name" value="FLAVIN-DEPENDENT THYMIDYLATE SYNTHASE"/>
    <property type="match status" value="1"/>
</dbReference>
<dbReference type="SUPFAM" id="SSF69796">
    <property type="entry name" value="Thymidylate synthase-complementing protein Thy1"/>
    <property type="match status" value="2"/>
</dbReference>
<dbReference type="GO" id="GO:0032259">
    <property type="term" value="P:methylation"/>
    <property type="evidence" value="ECO:0007669"/>
    <property type="project" value="UniProtKB-KW"/>
</dbReference>
<dbReference type="EMBL" id="UOEK01000416">
    <property type="protein sequence ID" value="VAW07733.1"/>
    <property type="molecule type" value="Genomic_DNA"/>
</dbReference>